<dbReference type="SUPFAM" id="SSF51306">
    <property type="entry name" value="LexA/Signal peptidase"/>
    <property type="match status" value="1"/>
</dbReference>
<accession>A0ABQ2EIY1</accession>
<organism evidence="2 3">
    <name type="scientific">Deinococcus malanensis</name>
    <dbReference type="NCBI Taxonomy" id="1706855"/>
    <lineage>
        <taxon>Bacteria</taxon>
        <taxon>Thermotogati</taxon>
        <taxon>Deinococcota</taxon>
        <taxon>Deinococci</taxon>
        <taxon>Deinococcales</taxon>
        <taxon>Deinococcaceae</taxon>
        <taxon>Deinococcus</taxon>
    </lineage>
</organism>
<feature type="domain" description="Peptidase S24/S26A/S26B/S26C" evidence="1">
    <location>
        <begin position="17"/>
        <end position="133"/>
    </location>
</feature>
<dbReference type="RefSeq" id="WP_229780586.1">
    <property type="nucleotide sequence ID" value="NZ_BMPP01000001.1"/>
</dbReference>
<keyword evidence="3" id="KW-1185">Reference proteome</keyword>
<dbReference type="InterPro" id="IPR015927">
    <property type="entry name" value="Peptidase_S24_S26A/B/C"/>
</dbReference>
<dbReference type="Pfam" id="PF00717">
    <property type="entry name" value="Peptidase_S24"/>
    <property type="match status" value="1"/>
</dbReference>
<comment type="caution">
    <text evidence="2">The sequence shown here is derived from an EMBL/GenBank/DDBJ whole genome shotgun (WGS) entry which is preliminary data.</text>
</comment>
<sequence length="153" mass="17222">MQTYFLPRRYAPSKATLIGSVSAGTPLDPNPFNTRKRFNIPMPLRRFEMFVLQVDGDSMTLPDGGGITHGSYVLVDGRDILTDRGHVFAFQLADGAFVVKRLQLHQGRPAMLSDNPLYTPVHLTSSVRNRGRVYATSQDGVTWQTVSYRQFHH</sequence>
<dbReference type="EMBL" id="BMPP01000001">
    <property type="protein sequence ID" value="GGK11253.1"/>
    <property type="molecule type" value="Genomic_DNA"/>
</dbReference>
<gene>
    <name evidence="2" type="ORF">GCM10008955_00640</name>
</gene>
<protein>
    <recommendedName>
        <fullName evidence="1">Peptidase S24/S26A/S26B/S26C domain-containing protein</fullName>
    </recommendedName>
</protein>
<dbReference type="Proteomes" id="UP000647587">
    <property type="component" value="Unassembled WGS sequence"/>
</dbReference>
<dbReference type="CDD" id="cd06529">
    <property type="entry name" value="S24_LexA-like"/>
    <property type="match status" value="1"/>
</dbReference>
<dbReference type="InterPro" id="IPR036286">
    <property type="entry name" value="LexA/Signal_pep-like_sf"/>
</dbReference>
<dbReference type="InterPro" id="IPR039418">
    <property type="entry name" value="LexA-like"/>
</dbReference>
<evidence type="ECO:0000313" key="3">
    <source>
        <dbReference type="Proteomes" id="UP000647587"/>
    </source>
</evidence>
<dbReference type="Gene3D" id="2.10.109.10">
    <property type="entry name" value="Umud Fragment, subunit A"/>
    <property type="match status" value="1"/>
</dbReference>
<proteinExistence type="predicted"/>
<reference evidence="3" key="1">
    <citation type="journal article" date="2019" name="Int. J. Syst. Evol. Microbiol.">
        <title>The Global Catalogue of Microorganisms (GCM) 10K type strain sequencing project: providing services to taxonomists for standard genome sequencing and annotation.</title>
        <authorList>
            <consortium name="The Broad Institute Genomics Platform"/>
            <consortium name="The Broad Institute Genome Sequencing Center for Infectious Disease"/>
            <person name="Wu L."/>
            <person name="Ma J."/>
        </authorList>
    </citation>
    <scope>NUCLEOTIDE SEQUENCE [LARGE SCALE GENOMIC DNA]</scope>
    <source>
        <strain evidence="3">JCM 30331</strain>
    </source>
</reference>
<evidence type="ECO:0000259" key="1">
    <source>
        <dbReference type="Pfam" id="PF00717"/>
    </source>
</evidence>
<name>A0ABQ2EIY1_9DEIO</name>
<evidence type="ECO:0000313" key="2">
    <source>
        <dbReference type="EMBL" id="GGK11253.1"/>
    </source>
</evidence>